<feature type="transmembrane region" description="Helical" evidence="2">
    <location>
        <begin position="275"/>
        <end position="293"/>
    </location>
</feature>
<accession>A0A6U3SUM9</accession>
<feature type="chain" id="PRO_5030160156" evidence="3">
    <location>
        <begin position="21"/>
        <end position="355"/>
    </location>
</feature>
<feature type="compositionally biased region" description="Polar residues" evidence="1">
    <location>
        <begin position="65"/>
        <end position="80"/>
    </location>
</feature>
<dbReference type="InterPro" id="IPR044966">
    <property type="entry name" value="RPH1"/>
</dbReference>
<dbReference type="GO" id="GO:0006952">
    <property type="term" value="P:defense response"/>
    <property type="evidence" value="ECO:0007669"/>
    <property type="project" value="InterPro"/>
</dbReference>
<feature type="transmembrane region" description="Helical" evidence="2">
    <location>
        <begin position="299"/>
        <end position="317"/>
    </location>
</feature>
<dbReference type="GO" id="GO:0009507">
    <property type="term" value="C:chloroplast"/>
    <property type="evidence" value="ECO:0007669"/>
    <property type="project" value="TreeGrafter"/>
</dbReference>
<evidence type="ECO:0000256" key="1">
    <source>
        <dbReference type="SAM" id="MobiDB-lite"/>
    </source>
</evidence>
<keyword evidence="2" id="KW-1133">Transmembrane helix</keyword>
<proteinExistence type="predicted"/>
<evidence type="ECO:0000256" key="3">
    <source>
        <dbReference type="SAM" id="SignalP"/>
    </source>
</evidence>
<protein>
    <submittedName>
        <fullName evidence="4">Uncharacterized protein</fullName>
    </submittedName>
</protein>
<keyword evidence="2" id="KW-0812">Transmembrane</keyword>
<sequence>MARITSLAALVLLAATECEGFTTSPSHSKPAIFLPPRAQRNRNVHLWASGDDNKESGLFFADSTSTVTEAPSEETSGTRTKQQEMMDEASDALASVGWSRPLDDGEMTSDDPFVKRIDESIQRDIGVSLDELLNPAKVVNLERDLFNLRSELAALTGKGNIDVGGLSTEECDGGGGGEEADTIRASISKKEKTLVVERRAVFRGWLKNVFLGQAILSLGLSWFMVTDPAVLFGGNDWYYSLQLEMPIKVLGFWWWWLFIVPSLRSRRPSGAEKKALDIAFLGTPLISLVAPAATKDTAIIWAANLAVVVGAYAYAFAFDSDDDEEDEGGSNGPAWLKFVYKSLDFGSGRERGARN</sequence>
<dbReference type="PANTHER" id="PTHR36359">
    <property type="entry name" value="PROTEIN RESISTANCE TO PHYTOPHTHORA 1, CHLOROPLASTIC"/>
    <property type="match status" value="1"/>
</dbReference>
<feature type="region of interest" description="Disordered" evidence="1">
    <location>
        <begin position="65"/>
        <end position="84"/>
    </location>
</feature>
<evidence type="ECO:0000256" key="2">
    <source>
        <dbReference type="SAM" id="Phobius"/>
    </source>
</evidence>
<keyword evidence="3" id="KW-0732">Signal</keyword>
<reference evidence="4" key="1">
    <citation type="submission" date="2021-01" db="EMBL/GenBank/DDBJ databases">
        <authorList>
            <person name="Corre E."/>
            <person name="Pelletier E."/>
            <person name="Niang G."/>
            <person name="Scheremetjew M."/>
            <person name="Finn R."/>
            <person name="Kale V."/>
            <person name="Holt S."/>
            <person name="Cochrane G."/>
            <person name="Meng A."/>
            <person name="Brown T."/>
            <person name="Cohen L."/>
        </authorList>
    </citation>
    <scope>NUCLEOTIDE SEQUENCE</scope>
    <source>
        <strain evidence="4">Pop2</strain>
    </source>
</reference>
<gene>
    <name evidence="4" type="ORF">DBRI1063_LOCUS12650</name>
</gene>
<evidence type="ECO:0000313" key="4">
    <source>
        <dbReference type="EMBL" id="CAD9333112.1"/>
    </source>
</evidence>
<dbReference type="AlphaFoldDB" id="A0A6U3SUM9"/>
<feature type="signal peptide" evidence="3">
    <location>
        <begin position="1"/>
        <end position="20"/>
    </location>
</feature>
<name>A0A6U3SUM9_9STRA</name>
<dbReference type="PANTHER" id="PTHR36359:SF1">
    <property type="entry name" value="PROTEIN RESISTANCE TO PHYTOPHTHORA 1, CHLOROPLASTIC"/>
    <property type="match status" value="1"/>
</dbReference>
<dbReference type="EMBL" id="HBGN01019850">
    <property type="protein sequence ID" value="CAD9333112.1"/>
    <property type="molecule type" value="Transcribed_RNA"/>
</dbReference>
<feature type="transmembrane region" description="Helical" evidence="2">
    <location>
        <begin position="245"/>
        <end position="263"/>
    </location>
</feature>
<keyword evidence="2" id="KW-0472">Membrane</keyword>
<organism evidence="4">
    <name type="scientific">Ditylum brightwellii</name>
    <dbReference type="NCBI Taxonomy" id="49249"/>
    <lineage>
        <taxon>Eukaryota</taxon>
        <taxon>Sar</taxon>
        <taxon>Stramenopiles</taxon>
        <taxon>Ochrophyta</taxon>
        <taxon>Bacillariophyta</taxon>
        <taxon>Mediophyceae</taxon>
        <taxon>Lithodesmiophycidae</taxon>
        <taxon>Lithodesmiales</taxon>
        <taxon>Lithodesmiaceae</taxon>
        <taxon>Ditylum</taxon>
    </lineage>
</organism>